<dbReference type="Pfam" id="PF13707">
    <property type="entry name" value="RloB"/>
    <property type="match status" value="1"/>
</dbReference>
<dbReference type="EMBL" id="CP002473">
    <property type="protein sequence ID" value="AET17069.1"/>
    <property type="molecule type" value="Genomic_DNA"/>
</dbReference>
<dbReference type="AlphaFoldDB" id="G7RUW4"/>
<proteinExistence type="predicted"/>
<protein>
    <submittedName>
        <fullName evidence="1">Phage-resistance protein</fullName>
    </submittedName>
</protein>
<dbReference type="InterPro" id="IPR025591">
    <property type="entry name" value="RloB"/>
</dbReference>
<name>G7RUW4_KLEPN</name>
<geneLocation type="plasmid" evidence="1">
    <name>pUUH239.1</name>
</geneLocation>
<reference evidence="1" key="1">
    <citation type="journal article" date="2012" name="J. Antimicrob. Chemother.">
        <title>Transfer of an Escherichia coli ST131 multiresistance cassette has created a Klebsiella pneumoniae-specific plasmid associated with a major nosocomial outbreak.</title>
        <authorList>
            <person name="Sandegren L."/>
            <person name="Linkevicius M."/>
            <person name="Lytsy B."/>
            <person name="Melhus A."/>
            <person name="Andersson D.I."/>
        </authorList>
    </citation>
    <scope>NUCLEOTIDE SEQUENCE</scope>
    <source>
        <strain evidence="1">U-0608239</strain>
        <plasmid evidence="1">pUUH239.1</plasmid>
    </source>
</reference>
<sequence length="218" mass="25174">MVFLKSLTGIFLMSKKHGNNKKVPQVMYIYCEGEKTEPLYLEAYISDRSKRTLSVFKIPKTRKNTPEQLVDEAIKKKNSSSSAEGDVFWVVYDQEHLTPSSISCHQKAWNKANRHGINIAISCVCFELWLLLHFGFTTKDFSSYDNLMSSSPLKKLITNYDKGSKLTYLAIRERIGTAKDNARKLDIYAKTNYKNTHEPYLFPCYTSFHELLKAIDDF</sequence>
<gene>
    <name evidence="1" type="primary">rloB</name>
    <name evidence="1" type="ORF">PUUH_pUUH2391p0001</name>
</gene>
<evidence type="ECO:0000313" key="1">
    <source>
        <dbReference type="EMBL" id="AET17069.1"/>
    </source>
</evidence>
<keyword evidence="1" id="KW-0614">Plasmid</keyword>
<accession>G7RUW4</accession>
<organism evidence="1">
    <name type="scientific">Klebsiella pneumoniae</name>
    <dbReference type="NCBI Taxonomy" id="573"/>
    <lineage>
        <taxon>Bacteria</taxon>
        <taxon>Pseudomonadati</taxon>
        <taxon>Pseudomonadota</taxon>
        <taxon>Gammaproteobacteria</taxon>
        <taxon>Enterobacterales</taxon>
        <taxon>Enterobacteriaceae</taxon>
        <taxon>Klebsiella/Raoultella group</taxon>
        <taxon>Klebsiella</taxon>
        <taxon>Klebsiella pneumoniae complex</taxon>
    </lineage>
</organism>